<dbReference type="GO" id="GO:0000407">
    <property type="term" value="C:phagophore assembly site"/>
    <property type="evidence" value="ECO:0007669"/>
    <property type="project" value="TreeGrafter"/>
</dbReference>
<dbReference type="KEGG" id="uam:UABAM_03061"/>
<dbReference type="PROSITE" id="PS00107">
    <property type="entry name" value="PROTEIN_KINASE_ATP"/>
    <property type="match status" value="1"/>
</dbReference>
<dbReference type="InterPro" id="IPR045269">
    <property type="entry name" value="Atg1-like"/>
</dbReference>
<evidence type="ECO:0000313" key="8">
    <source>
        <dbReference type="EMBL" id="BBM84700.1"/>
    </source>
</evidence>
<keyword evidence="3 8" id="KW-0418">Kinase</keyword>
<gene>
    <name evidence="8" type="ORF">UABAM_03061</name>
</gene>
<feature type="region of interest" description="Disordered" evidence="6">
    <location>
        <begin position="282"/>
        <end position="313"/>
    </location>
</feature>
<dbReference type="RefSeq" id="WP_151968835.1">
    <property type="nucleotide sequence ID" value="NZ_AP019860.1"/>
</dbReference>
<dbReference type="PROSITE" id="PS50011">
    <property type="entry name" value="PROTEIN_KINASE_DOM"/>
    <property type="match status" value="1"/>
</dbReference>
<dbReference type="InterPro" id="IPR000719">
    <property type="entry name" value="Prot_kinase_dom"/>
</dbReference>
<name>A0A5S9INC4_UABAM</name>
<reference evidence="8 9" key="1">
    <citation type="submission" date="2019-08" db="EMBL/GenBank/DDBJ databases">
        <title>Complete genome sequence of Candidatus Uab amorphum.</title>
        <authorList>
            <person name="Shiratori T."/>
            <person name="Suzuki S."/>
            <person name="Kakizawa Y."/>
            <person name="Ishida K."/>
        </authorList>
    </citation>
    <scope>NUCLEOTIDE SEQUENCE [LARGE SCALE GENOMIC DNA]</scope>
    <source>
        <strain evidence="8 9">SRT547</strain>
    </source>
</reference>
<evidence type="ECO:0000256" key="6">
    <source>
        <dbReference type="SAM" id="MobiDB-lite"/>
    </source>
</evidence>
<dbReference type="AlphaFoldDB" id="A0A5S9INC4"/>
<dbReference type="SUPFAM" id="SSF50998">
    <property type="entry name" value="Quinoprotein alcohol dehydrogenase-like"/>
    <property type="match status" value="2"/>
</dbReference>
<keyword evidence="1" id="KW-0808">Transferase</keyword>
<dbReference type="PROSITE" id="PS00108">
    <property type="entry name" value="PROTEIN_KINASE_ST"/>
    <property type="match status" value="1"/>
</dbReference>
<dbReference type="InterPro" id="IPR002372">
    <property type="entry name" value="PQQ_rpt_dom"/>
</dbReference>
<feature type="domain" description="Protein kinase" evidence="7">
    <location>
        <begin position="9"/>
        <end position="274"/>
    </location>
</feature>
<feature type="compositionally biased region" description="Polar residues" evidence="6">
    <location>
        <begin position="282"/>
        <end position="296"/>
    </location>
</feature>
<evidence type="ECO:0000313" key="9">
    <source>
        <dbReference type="Proteomes" id="UP000326354"/>
    </source>
</evidence>
<dbReference type="Pfam" id="PF00069">
    <property type="entry name" value="Pkinase"/>
    <property type="match status" value="1"/>
</dbReference>
<dbReference type="EMBL" id="AP019860">
    <property type="protein sequence ID" value="BBM84700.1"/>
    <property type="molecule type" value="Genomic_DNA"/>
</dbReference>
<dbReference type="GO" id="GO:0004674">
    <property type="term" value="F:protein serine/threonine kinase activity"/>
    <property type="evidence" value="ECO:0007669"/>
    <property type="project" value="InterPro"/>
</dbReference>
<protein>
    <submittedName>
        <fullName evidence="8">Serine/threonine-protein kinase PrkC</fullName>
    </submittedName>
</protein>
<dbReference type="GO" id="GO:0005524">
    <property type="term" value="F:ATP binding"/>
    <property type="evidence" value="ECO:0007669"/>
    <property type="project" value="UniProtKB-UniRule"/>
</dbReference>
<sequence length="917" mass="104575">MVSLLNNRYQFQKTIGQGGMGKVYLVEDTFSGELVVVKECIPKENAQNVIERIKREYQFMKKIQHPNLVSALDFFQQQGRYFIVMEFVEGMTLQVLIHSHPRSITLEEQLHIAQKICDVVAALNENDIIHRDLKPDNIIVQKNSLEPKLLDLGIAKAINSELANITKTNTIIGTPQYMSPEQIDDKMPIGKNTDVFALGAMLYQFFSWQKHSPFYGGNIISTMDRVLRLEVPPLTACMNTNNHSVVFLSKVLSQALQKDPQQRIASAHDMFLMLQNRDITSDGTTPKVGTNNTPKRNVNKGHSTSRLRKQKALTSKNKRPTILTYLAVALSSLLLGIFSSNFFRQSSLENNIRVISPAFLQNNLSKTVSLSTGVISLAISLPPGIVEIHTHEKRIPWNQRKTQFTQEVLLHYGKNTIDITFLHNSGQYYKLQRKLTRTQEKNTILFRENVQRLAKTQPDTITPLKLQWKFSTQDSPVTFSPLAFKHHIFFGDRSGIFYCVDKHGKLLWKFKSSDGICGYGSIFDNIIYFGNKSGSLYGLDIYTGKQLFHCFLGQPQRFSPLLKDGIIYVNTDMENVYAIDLKTAKTIWRYQSENQDEFYSSPSFYKDYIILTEYTGKVLCLDCKTGNVLWETRIQRRCYSSPIVIKDTIYVTSGNTFHALNAKNGEQLWQCKLQHYIGGTGICDNNTITIVDNDGYIHIIDLAKRKIKQIIEAENIGKVGSSPQIFGDDIFISSETSFCSVNMNTQKTTLYHKVKKTTKNYFEYSSPAFYEKTIYVGSTDGYLYAYQTKLVHYDFKVNIVSGSLQGNTYQGSFSYNPEKLRGKGKEEIEATTTKFTFLDQVSIKTGNITFENGIFKDLHLQDSTKNHSYGINDGFGRDPKYFRRYSEQFIINGKSFFAYLNPQSMLDGAGTVTYTRK</sequence>
<dbReference type="GO" id="GO:0016020">
    <property type="term" value="C:membrane"/>
    <property type="evidence" value="ECO:0007669"/>
    <property type="project" value="TreeGrafter"/>
</dbReference>
<dbReference type="InterPro" id="IPR017441">
    <property type="entry name" value="Protein_kinase_ATP_BS"/>
</dbReference>
<dbReference type="CDD" id="cd14014">
    <property type="entry name" value="STKc_PknB_like"/>
    <property type="match status" value="1"/>
</dbReference>
<evidence type="ECO:0000256" key="4">
    <source>
        <dbReference type="ARBA" id="ARBA00022840"/>
    </source>
</evidence>
<keyword evidence="2 5" id="KW-0547">Nucleotide-binding</keyword>
<dbReference type="InterPro" id="IPR011047">
    <property type="entry name" value="Quinoprotein_ADH-like_sf"/>
</dbReference>
<keyword evidence="4 5" id="KW-0067">ATP-binding</keyword>
<dbReference type="GO" id="GO:0005829">
    <property type="term" value="C:cytosol"/>
    <property type="evidence" value="ECO:0007669"/>
    <property type="project" value="TreeGrafter"/>
</dbReference>
<accession>A0A5S9INC4</accession>
<evidence type="ECO:0000259" key="7">
    <source>
        <dbReference type="PROSITE" id="PS50011"/>
    </source>
</evidence>
<evidence type="ECO:0000256" key="5">
    <source>
        <dbReference type="PROSITE-ProRule" id="PRU10141"/>
    </source>
</evidence>
<evidence type="ECO:0000256" key="1">
    <source>
        <dbReference type="ARBA" id="ARBA00022679"/>
    </source>
</evidence>
<dbReference type="PANTHER" id="PTHR24348">
    <property type="entry name" value="SERINE/THREONINE-PROTEIN KINASE UNC-51-RELATED"/>
    <property type="match status" value="1"/>
</dbReference>
<dbReference type="Gene3D" id="2.130.10.10">
    <property type="entry name" value="YVTN repeat-like/Quinoprotein amine dehydrogenase"/>
    <property type="match status" value="2"/>
</dbReference>
<dbReference type="InterPro" id="IPR015943">
    <property type="entry name" value="WD40/YVTN_repeat-like_dom_sf"/>
</dbReference>
<organism evidence="8 9">
    <name type="scientific">Uabimicrobium amorphum</name>
    <dbReference type="NCBI Taxonomy" id="2596890"/>
    <lineage>
        <taxon>Bacteria</taxon>
        <taxon>Pseudomonadati</taxon>
        <taxon>Planctomycetota</taxon>
        <taxon>Candidatus Uabimicrobiia</taxon>
        <taxon>Candidatus Uabimicrobiales</taxon>
        <taxon>Candidatus Uabimicrobiaceae</taxon>
        <taxon>Candidatus Uabimicrobium</taxon>
    </lineage>
</organism>
<dbReference type="Gene3D" id="1.10.510.10">
    <property type="entry name" value="Transferase(Phosphotransferase) domain 1"/>
    <property type="match status" value="1"/>
</dbReference>
<dbReference type="OrthoDB" id="6111975at2"/>
<keyword evidence="9" id="KW-1185">Reference proteome</keyword>
<proteinExistence type="predicted"/>
<evidence type="ECO:0000256" key="3">
    <source>
        <dbReference type="ARBA" id="ARBA00022777"/>
    </source>
</evidence>
<dbReference type="GO" id="GO:0005776">
    <property type="term" value="C:autophagosome"/>
    <property type="evidence" value="ECO:0007669"/>
    <property type="project" value="TreeGrafter"/>
</dbReference>
<dbReference type="InterPro" id="IPR018391">
    <property type="entry name" value="PQQ_b-propeller_rpt"/>
</dbReference>
<feature type="compositionally biased region" description="Basic residues" evidence="6">
    <location>
        <begin position="297"/>
        <end position="313"/>
    </location>
</feature>
<dbReference type="InterPro" id="IPR011009">
    <property type="entry name" value="Kinase-like_dom_sf"/>
</dbReference>
<dbReference type="SMART" id="SM00564">
    <property type="entry name" value="PQQ"/>
    <property type="match status" value="7"/>
</dbReference>
<feature type="binding site" evidence="5">
    <location>
        <position position="38"/>
    </location>
    <ligand>
        <name>ATP</name>
        <dbReference type="ChEBI" id="CHEBI:30616"/>
    </ligand>
</feature>
<dbReference type="PANTHER" id="PTHR24348:SF22">
    <property type="entry name" value="NON-SPECIFIC SERINE_THREONINE PROTEIN KINASE"/>
    <property type="match status" value="1"/>
</dbReference>
<dbReference type="InterPro" id="IPR008271">
    <property type="entry name" value="Ser/Thr_kinase_AS"/>
</dbReference>
<dbReference type="SUPFAM" id="SSF56112">
    <property type="entry name" value="Protein kinase-like (PK-like)"/>
    <property type="match status" value="1"/>
</dbReference>
<evidence type="ECO:0000256" key="2">
    <source>
        <dbReference type="ARBA" id="ARBA00022741"/>
    </source>
</evidence>
<dbReference type="SMART" id="SM00220">
    <property type="entry name" value="S_TKc"/>
    <property type="match status" value="1"/>
</dbReference>
<dbReference type="Proteomes" id="UP000326354">
    <property type="component" value="Chromosome"/>
</dbReference>
<dbReference type="Pfam" id="PF13360">
    <property type="entry name" value="PQQ_2"/>
    <property type="match status" value="1"/>
</dbReference>